<proteinExistence type="predicted"/>
<dbReference type="GO" id="GO:0004519">
    <property type="term" value="F:endonuclease activity"/>
    <property type="evidence" value="ECO:0007669"/>
    <property type="project" value="UniProtKB-KW"/>
</dbReference>
<keyword evidence="2" id="KW-0255">Endonuclease</keyword>
<evidence type="ECO:0000256" key="2">
    <source>
        <dbReference type="ARBA" id="ARBA00022759"/>
    </source>
</evidence>
<gene>
    <name evidence="5" type="ORF">COT95_02540</name>
</gene>
<dbReference type="InterPro" id="IPR016071">
    <property type="entry name" value="Staphylococal_nuclease_OB-fold"/>
</dbReference>
<feature type="domain" description="TNase-like" evidence="4">
    <location>
        <begin position="76"/>
        <end position="210"/>
    </location>
</feature>
<organism evidence="5 6">
    <name type="scientific">Candidatus Falkowbacteria bacterium CG10_big_fil_rev_8_21_14_0_10_37_6</name>
    <dbReference type="NCBI Taxonomy" id="1974563"/>
    <lineage>
        <taxon>Bacteria</taxon>
        <taxon>Candidatus Falkowiibacteriota</taxon>
    </lineage>
</organism>
<dbReference type="PANTHER" id="PTHR12302">
    <property type="entry name" value="EBNA2 BINDING PROTEIN P100"/>
    <property type="match status" value="1"/>
</dbReference>
<dbReference type="SMART" id="SM00318">
    <property type="entry name" value="SNc"/>
    <property type="match status" value="1"/>
</dbReference>
<dbReference type="GO" id="GO:0016787">
    <property type="term" value="F:hydrolase activity"/>
    <property type="evidence" value="ECO:0007669"/>
    <property type="project" value="UniProtKB-KW"/>
</dbReference>
<accession>A0A2H0V6Q7</accession>
<dbReference type="SUPFAM" id="SSF50199">
    <property type="entry name" value="Staphylococcal nuclease"/>
    <property type="match status" value="1"/>
</dbReference>
<dbReference type="AlphaFoldDB" id="A0A2H0V6Q7"/>
<keyword evidence="3" id="KW-0378">Hydrolase</keyword>
<dbReference type="InterPro" id="IPR035437">
    <property type="entry name" value="SNase_OB-fold_sf"/>
</dbReference>
<keyword evidence="1" id="KW-0540">Nuclease</keyword>
<reference evidence="6" key="1">
    <citation type="submission" date="2017-09" db="EMBL/GenBank/DDBJ databases">
        <title>Depth-based differentiation of microbial function through sediment-hosted aquifers and enrichment of novel symbionts in the deep terrestrial subsurface.</title>
        <authorList>
            <person name="Probst A.J."/>
            <person name="Ladd B."/>
            <person name="Jarett J.K."/>
            <person name="Geller-Mcgrath D.E."/>
            <person name="Sieber C.M.K."/>
            <person name="Emerson J.B."/>
            <person name="Anantharaman K."/>
            <person name="Thomas B.C."/>
            <person name="Malmstrom R."/>
            <person name="Stieglmeier M."/>
            <person name="Klingl A."/>
            <person name="Woyke T."/>
            <person name="Ryan C.M."/>
            <person name="Banfield J.F."/>
        </authorList>
    </citation>
    <scope>NUCLEOTIDE SEQUENCE [LARGE SCALE GENOMIC DNA]</scope>
</reference>
<dbReference type="Pfam" id="PF00565">
    <property type="entry name" value="SNase"/>
    <property type="match status" value="1"/>
</dbReference>
<evidence type="ECO:0000256" key="3">
    <source>
        <dbReference type="ARBA" id="ARBA00022801"/>
    </source>
</evidence>
<evidence type="ECO:0000313" key="5">
    <source>
        <dbReference type="EMBL" id="PIR94742.1"/>
    </source>
</evidence>
<protein>
    <recommendedName>
        <fullName evidence="4">TNase-like domain-containing protein</fullName>
    </recommendedName>
</protein>
<dbReference type="Proteomes" id="UP000228614">
    <property type="component" value="Unassembled WGS sequence"/>
</dbReference>
<comment type="caution">
    <text evidence="5">The sequence shown here is derived from an EMBL/GenBank/DDBJ whole genome shotgun (WGS) entry which is preliminary data.</text>
</comment>
<feature type="non-terminal residue" evidence="5">
    <location>
        <position position="254"/>
    </location>
</feature>
<dbReference type="PANTHER" id="PTHR12302:SF3">
    <property type="entry name" value="SERINE_THREONINE-PROTEIN KINASE 31"/>
    <property type="match status" value="1"/>
</dbReference>
<evidence type="ECO:0000313" key="6">
    <source>
        <dbReference type="Proteomes" id="UP000228614"/>
    </source>
</evidence>
<dbReference type="Gene3D" id="2.40.50.90">
    <property type="match status" value="1"/>
</dbReference>
<sequence length="254" mass="29024">MIFWLDDRIADKQQVLGEKVVDSEELMVNSEQDENSLISANEGVTQEKSSHPWLAEADNKTIKQNDDNLDATKKIKGSLYQVIKIVDGDTIDVQINDETKRIRLIGINTPESVDPRKPVECFGKEATEKLTSLLSGEKVYLASDDTQSDKDIYGRLLRYVWDEDGFLINEEMIKQGYAYEYTYKTSYQYQNDFKLMQRYAQEMKLGLWADGACEVEAKIFSEATKDNSALPENEICIIKGNISFESGEKIYHTP</sequence>
<evidence type="ECO:0000259" key="4">
    <source>
        <dbReference type="PROSITE" id="PS50830"/>
    </source>
</evidence>
<name>A0A2H0V6Q7_9BACT</name>
<dbReference type="PROSITE" id="PS50830">
    <property type="entry name" value="TNASE_3"/>
    <property type="match status" value="1"/>
</dbReference>
<dbReference type="EMBL" id="PFAN01000125">
    <property type="protein sequence ID" value="PIR94742.1"/>
    <property type="molecule type" value="Genomic_DNA"/>
</dbReference>
<evidence type="ECO:0000256" key="1">
    <source>
        <dbReference type="ARBA" id="ARBA00022722"/>
    </source>
</evidence>